<proteinExistence type="predicted"/>
<keyword evidence="3" id="KW-1185">Reference proteome</keyword>
<organism evidence="2 3">
    <name type="scientific">Marchantia polymorpha subsp. ruderalis</name>
    <dbReference type="NCBI Taxonomy" id="1480154"/>
    <lineage>
        <taxon>Eukaryota</taxon>
        <taxon>Viridiplantae</taxon>
        <taxon>Streptophyta</taxon>
        <taxon>Embryophyta</taxon>
        <taxon>Marchantiophyta</taxon>
        <taxon>Marchantiopsida</taxon>
        <taxon>Marchantiidae</taxon>
        <taxon>Marchantiales</taxon>
        <taxon>Marchantiaceae</taxon>
        <taxon>Marchantia</taxon>
    </lineage>
</organism>
<feature type="domain" description="Reverse transcriptase Ty1/copia-type" evidence="1">
    <location>
        <begin position="148"/>
        <end position="204"/>
    </location>
</feature>
<dbReference type="Proteomes" id="UP000077202">
    <property type="component" value="Unassembled WGS sequence"/>
</dbReference>
<dbReference type="AlphaFoldDB" id="A0A176WS99"/>
<accession>A0A176WS99</accession>
<comment type="caution">
    <text evidence="2">The sequence shown here is derived from an EMBL/GenBank/DDBJ whole genome shotgun (WGS) entry which is preliminary data.</text>
</comment>
<protein>
    <recommendedName>
        <fullName evidence="1">Reverse transcriptase Ty1/copia-type domain-containing protein</fullName>
    </recommendedName>
</protein>
<name>A0A176WS99_MARPO</name>
<reference evidence="2" key="1">
    <citation type="submission" date="2016-03" db="EMBL/GenBank/DDBJ databases">
        <title>Mechanisms controlling the formation of the plant cell surface in tip-growing cells are functionally conserved among land plants.</title>
        <authorList>
            <person name="Honkanen S."/>
            <person name="Jones V.A."/>
            <person name="Morieri G."/>
            <person name="Champion C."/>
            <person name="Hetherington A.J."/>
            <person name="Kelly S."/>
            <person name="Saint-Marcoux D."/>
            <person name="Proust H."/>
            <person name="Prescott H."/>
            <person name="Dolan L."/>
        </authorList>
    </citation>
    <scope>NUCLEOTIDE SEQUENCE [LARGE SCALE GENOMIC DNA]</scope>
    <source>
        <tissue evidence="2">Whole gametophyte</tissue>
    </source>
</reference>
<dbReference type="EMBL" id="LVLJ01000012">
    <property type="protein sequence ID" value="OAE35979.1"/>
    <property type="molecule type" value="Genomic_DNA"/>
</dbReference>
<evidence type="ECO:0000259" key="1">
    <source>
        <dbReference type="Pfam" id="PF07727"/>
    </source>
</evidence>
<dbReference type="InterPro" id="IPR013103">
    <property type="entry name" value="RVT_2"/>
</dbReference>
<gene>
    <name evidence="2" type="ORF">AXG93_93s1180</name>
</gene>
<evidence type="ECO:0000313" key="3">
    <source>
        <dbReference type="Proteomes" id="UP000077202"/>
    </source>
</evidence>
<dbReference type="Pfam" id="PF07727">
    <property type="entry name" value="RVT_2"/>
    <property type="match status" value="1"/>
</dbReference>
<evidence type="ECO:0000313" key="2">
    <source>
        <dbReference type="EMBL" id="OAE35979.1"/>
    </source>
</evidence>
<sequence length="206" mass="23304">MLSESGLPGEFSAEAVNTIIYLVVLSRDVSFNEPGLLKEGENVEANKGKSLLTDIVVGEFDHSITNDPSHEETPIHVEQVLEEQEPQEQAIVDEHIATIPNEIDQHEDGMALILEEGEPSSYREAQASVNKLEWNVAMEREMQSLIDNKTWELVELPKDHTVIDSKWLYKLKDNPAGDDARIFKARLMARGFTQEKGVDYNEVFRL</sequence>